<evidence type="ECO:0000313" key="1">
    <source>
        <dbReference type="EMBL" id="GAH96748.1"/>
    </source>
</evidence>
<sequence length="131" mass="14429">MVKKQRKPRKGFTRSQKEWEETIAAHIGKFIDKLTVTDVMNVAVFCSSSYVAYTTIKHMARAEYPTWFEALKLVSPAAFIWGNLMQISSVGAELMTEEQKIASALMIGYGTLKLPSVVVSTAPAIAKAVAT</sequence>
<organism evidence="1">
    <name type="scientific">marine sediment metagenome</name>
    <dbReference type="NCBI Taxonomy" id="412755"/>
    <lineage>
        <taxon>unclassified sequences</taxon>
        <taxon>metagenomes</taxon>
        <taxon>ecological metagenomes</taxon>
    </lineage>
</organism>
<name>X1LRG6_9ZZZZ</name>
<reference evidence="1" key="1">
    <citation type="journal article" date="2014" name="Front. Microbiol.">
        <title>High frequency of phylogenetically diverse reductive dehalogenase-homologous genes in deep subseafloor sedimentary metagenomes.</title>
        <authorList>
            <person name="Kawai M."/>
            <person name="Futagami T."/>
            <person name="Toyoda A."/>
            <person name="Takaki Y."/>
            <person name="Nishi S."/>
            <person name="Hori S."/>
            <person name="Arai W."/>
            <person name="Tsubouchi T."/>
            <person name="Morono Y."/>
            <person name="Uchiyama I."/>
            <person name="Ito T."/>
            <person name="Fujiyama A."/>
            <person name="Inagaki F."/>
            <person name="Takami H."/>
        </authorList>
    </citation>
    <scope>NUCLEOTIDE SEQUENCE</scope>
    <source>
        <strain evidence="1">Expedition CK06-06</strain>
    </source>
</reference>
<dbReference type="EMBL" id="BARV01000319">
    <property type="protein sequence ID" value="GAH96748.1"/>
    <property type="molecule type" value="Genomic_DNA"/>
</dbReference>
<protein>
    <submittedName>
        <fullName evidence="1">Uncharacterized protein</fullName>
    </submittedName>
</protein>
<accession>X1LRG6</accession>
<gene>
    <name evidence="1" type="ORF">S06H3_01309</name>
</gene>
<comment type="caution">
    <text evidence="1">The sequence shown here is derived from an EMBL/GenBank/DDBJ whole genome shotgun (WGS) entry which is preliminary data.</text>
</comment>
<dbReference type="AlphaFoldDB" id="X1LRG6"/>
<proteinExistence type="predicted"/>